<evidence type="ECO:0000256" key="4">
    <source>
        <dbReference type="ARBA" id="ARBA00022490"/>
    </source>
</evidence>
<comment type="subcellular location">
    <subcellularLocation>
        <location evidence="1 11">Cytoplasm</location>
    </subcellularLocation>
</comment>
<evidence type="ECO:0000256" key="9">
    <source>
        <dbReference type="ARBA" id="ARBA00023006"/>
    </source>
</evidence>
<dbReference type="Pfam" id="PF03416">
    <property type="entry name" value="Peptidase_C54"/>
    <property type="match status" value="1"/>
</dbReference>
<dbReference type="OrthoDB" id="2960936at2759"/>
<keyword evidence="5 11" id="KW-0645">Protease</keyword>
<comment type="similarity">
    <text evidence="2 11">Belongs to the peptidase C54 family.</text>
</comment>
<evidence type="ECO:0000256" key="5">
    <source>
        <dbReference type="ARBA" id="ARBA00022670"/>
    </source>
</evidence>
<dbReference type="GO" id="GO:0015031">
    <property type="term" value="P:protein transport"/>
    <property type="evidence" value="ECO:0007669"/>
    <property type="project" value="UniProtKB-KW"/>
</dbReference>
<evidence type="ECO:0000313" key="13">
    <source>
        <dbReference type="EMBL" id="KPM05940.1"/>
    </source>
</evidence>
<dbReference type="GO" id="GO:0005737">
    <property type="term" value="C:cytoplasm"/>
    <property type="evidence" value="ECO:0007669"/>
    <property type="project" value="UniProtKB-SubCell"/>
</dbReference>
<evidence type="ECO:0000256" key="8">
    <source>
        <dbReference type="ARBA" id="ARBA00022927"/>
    </source>
</evidence>
<keyword evidence="6 11" id="KW-0378">Hydrolase</keyword>
<dbReference type="InterPro" id="IPR038765">
    <property type="entry name" value="Papain-like_cys_pep_sf"/>
</dbReference>
<evidence type="ECO:0000259" key="12">
    <source>
        <dbReference type="Pfam" id="PF03416"/>
    </source>
</evidence>
<protein>
    <recommendedName>
        <fullName evidence="11">Cysteine protease</fullName>
        <ecNumber evidence="11">3.4.22.-</ecNumber>
    </recommendedName>
</protein>
<dbReference type="GO" id="GO:0000045">
    <property type="term" value="P:autophagosome assembly"/>
    <property type="evidence" value="ECO:0007669"/>
    <property type="project" value="TreeGrafter"/>
</dbReference>
<dbReference type="GO" id="GO:0035973">
    <property type="term" value="P:aggrephagy"/>
    <property type="evidence" value="ECO:0007669"/>
    <property type="project" value="TreeGrafter"/>
</dbReference>
<dbReference type="GO" id="GO:0016485">
    <property type="term" value="P:protein processing"/>
    <property type="evidence" value="ECO:0007669"/>
    <property type="project" value="TreeGrafter"/>
</dbReference>
<comment type="function">
    <text evidence="11">Cysteine protease that plays a key role in autophagy by mediating both proteolytic activation and delipidation of ATG8 family proteins.</text>
</comment>
<dbReference type="GO" id="GO:0034727">
    <property type="term" value="P:piecemeal microautophagy of the nucleus"/>
    <property type="evidence" value="ECO:0007669"/>
    <property type="project" value="TreeGrafter"/>
</dbReference>
<evidence type="ECO:0000256" key="7">
    <source>
        <dbReference type="ARBA" id="ARBA00022807"/>
    </source>
</evidence>
<feature type="domain" description="Peptidase C54 catalytic" evidence="12">
    <location>
        <begin position="74"/>
        <end position="415"/>
    </location>
</feature>
<dbReference type="GO" id="GO:0000423">
    <property type="term" value="P:mitophagy"/>
    <property type="evidence" value="ECO:0007669"/>
    <property type="project" value="TreeGrafter"/>
</dbReference>
<keyword evidence="8 11" id="KW-0653">Protein transport</keyword>
<dbReference type="PANTHER" id="PTHR22624:SF49">
    <property type="entry name" value="CYSTEINE PROTEASE"/>
    <property type="match status" value="1"/>
</dbReference>
<comment type="caution">
    <text evidence="13">The sequence shown here is derived from an EMBL/GenBank/DDBJ whole genome shotgun (WGS) entry which is preliminary data.</text>
</comment>
<organism evidence="13 14">
    <name type="scientific">Sarcoptes scabiei</name>
    <name type="common">Itch mite</name>
    <name type="synonym">Acarus scabiei</name>
    <dbReference type="NCBI Taxonomy" id="52283"/>
    <lineage>
        <taxon>Eukaryota</taxon>
        <taxon>Metazoa</taxon>
        <taxon>Ecdysozoa</taxon>
        <taxon>Arthropoda</taxon>
        <taxon>Chelicerata</taxon>
        <taxon>Arachnida</taxon>
        <taxon>Acari</taxon>
        <taxon>Acariformes</taxon>
        <taxon>Sarcoptiformes</taxon>
        <taxon>Astigmata</taxon>
        <taxon>Psoroptidia</taxon>
        <taxon>Sarcoptoidea</taxon>
        <taxon>Sarcoptidae</taxon>
        <taxon>Sarcoptinae</taxon>
        <taxon>Sarcoptes</taxon>
    </lineage>
</organism>
<evidence type="ECO:0000256" key="11">
    <source>
        <dbReference type="RuleBase" id="RU363115"/>
    </source>
</evidence>
<accession>A0A132A6A5</accession>
<keyword evidence="7" id="KW-0788">Thiol protease</keyword>
<dbReference type="GO" id="GO:0004197">
    <property type="term" value="F:cysteine-type endopeptidase activity"/>
    <property type="evidence" value="ECO:0007669"/>
    <property type="project" value="TreeGrafter"/>
</dbReference>
<dbReference type="EMBL" id="JXLN01010562">
    <property type="protein sequence ID" value="KPM05940.1"/>
    <property type="molecule type" value="Genomic_DNA"/>
</dbReference>
<reference evidence="13 14" key="1">
    <citation type="journal article" date="2015" name="Parasit. Vectors">
        <title>Draft genome of the scabies mite.</title>
        <authorList>
            <person name="Rider S.D.Jr."/>
            <person name="Morgan M.S."/>
            <person name="Arlian L.G."/>
        </authorList>
    </citation>
    <scope>NUCLEOTIDE SEQUENCE [LARGE SCALE GENOMIC DNA]</scope>
    <source>
        <strain evidence="13">Arlian Lab</strain>
    </source>
</reference>
<dbReference type="EC" id="3.4.22.-" evidence="11"/>
<dbReference type="InterPro" id="IPR046792">
    <property type="entry name" value="Peptidase_C54_cat"/>
</dbReference>
<evidence type="ECO:0000313" key="14">
    <source>
        <dbReference type="Proteomes" id="UP000616769"/>
    </source>
</evidence>
<evidence type="ECO:0000256" key="2">
    <source>
        <dbReference type="ARBA" id="ARBA00010958"/>
    </source>
</evidence>
<evidence type="ECO:0000256" key="6">
    <source>
        <dbReference type="ARBA" id="ARBA00022801"/>
    </source>
</evidence>
<keyword evidence="4 11" id="KW-0963">Cytoplasm</keyword>
<dbReference type="Proteomes" id="UP000616769">
    <property type="component" value="Unassembled WGS sequence"/>
</dbReference>
<dbReference type="InterPro" id="IPR005078">
    <property type="entry name" value="Peptidase_C54"/>
</dbReference>
<dbReference type="SUPFAM" id="SSF54001">
    <property type="entry name" value="Cysteine proteinases"/>
    <property type="match status" value="1"/>
</dbReference>
<evidence type="ECO:0000256" key="10">
    <source>
        <dbReference type="ARBA" id="ARBA00029362"/>
    </source>
</evidence>
<sequence length="480" mass="56202">MDLYSTLNSLAPKSILSNFIHLIVNKFRFLFFRLVSYLSRDYSNDSSLQNNDLPSNENPVFILGKKYSSLHELDEIRSDIRSKIWMTYRRNFPSISDTAYTSDSGWGCMLRCGQMVMARAFIILHLGRSWRWNYSDLKSIKRLLSLTDEDGNNLKELDDYLLYRSILKLFLDTKTAAYSIHQISLMGVTEGKNVGQWFGPNTIAQVLKKLSVFDKMNRIKIYVALDNIVFLKDISEYCFLFTIESKFLIFTLGQNCSTQLIQQRAITHQESNDFHEVSNWKPLLLFIPLRLGLAEINPIYFKSLKTTFTFPQTLGILGGRPNHALYFIGCSDNDLIYLDPHTTQESVDLVDDLSEMLKTDRESIEDFSNDQPRNEFSDDFSYHCDRPYRISINNIDPSLSLCFFCKTEEDFNQWAYLCLHKLMREEQPLFEMMNERPKYWGTNNDMNDSTIRTEKDELNDAERTNQIDPNEYDEEFEIIE</sequence>
<gene>
    <name evidence="13" type="ORF">QR98_0044130</name>
</gene>
<dbReference type="GO" id="GO:0019786">
    <property type="term" value="F:protein-phosphatidylethanolamide deconjugating activity"/>
    <property type="evidence" value="ECO:0007669"/>
    <property type="project" value="InterPro"/>
</dbReference>
<dbReference type="PANTHER" id="PTHR22624">
    <property type="entry name" value="CYSTEINE PROTEASE ATG4"/>
    <property type="match status" value="1"/>
</dbReference>
<evidence type="ECO:0000256" key="3">
    <source>
        <dbReference type="ARBA" id="ARBA00022448"/>
    </source>
</evidence>
<dbReference type="VEuPathDB" id="VectorBase:SSCA009038"/>
<name>A0A132A6A5_SARSC</name>
<evidence type="ECO:0000256" key="1">
    <source>
        <dbReference type="ARBA" id="ARBA00004496"/>
    </source>
</evidence>
<keyword evidence="9 11" id="KW-0072">Autophagy</keyword>
<proteinExistence type="inferred from homology"/>
<comment type="catalytic activity">
    <reaction evidence="10">
        <text>[protein]-C-terminal L-amino acid-glycyl-phosphatidylethanolamide + H2O = [protein]-C-terminal L-amino acid-glycine + a 1,2-diacyl-sn-glycero-3-phosphoethanolamine</text>
        <dbReference type="Rhea" id="RHEA:67548"/>
        <dbReference type="Rhea" id="RHEA-COMP:17323"/>
        <dbReference type="Rhea" id="RHEA-COMP:17324"/>
        <dbReference type="ChEBI" id="CHEBI:15377"/>
        <dbReference type="ChEBI" id="CHEBI:64612"/>
        <dbReference type="ChEBI" id="CHEBI:172940"/>
        <dbReference type="ChEBI" id="CHEBI:172941"/>
    </reaction>
    <physiologicalReaction direction="left-to-right" evidence="10">
        <dbReference type="Rhea" id="RHEA:67549"/>
    </physiologicalReaction>
</comment>
<keyword evidence="3" id="KW-0813">Transport</keyword>
<dbReference type="AlphaFoldDB" id="A0A132A6A5"/>